<dbReference type="RefSeq" id="WP_278058340.1">
    <property type="nucleotide sequence ID" value="NZ_CP121247.1"/>
</dbReference>
<dbReference type="InterPro" id="IPR036890">
    <property type="entry name" value="HATPase_C_sf"/>
</dbReference>
<organism evidence="7 8">
    <name type="scientific">Arcanobacterium wilhelmae</name>
    <dbReference type="NCBI Taxonomy" id="1803177"/>
    <lineage>
        <taxon>Bacteria</taxon>
        <taxon>Bacillati</taxon>
        <taxon>Actinomycetota</taxon>
        <taxon>Actinomycetes</taxon>
        <taxon>Actinomycetales</taxon>
        <taxon>Actinomycetaceae</taxon>
        <taxon>Arcanobacterium</taxon>
    </lineage>
</organism>
<proteinExistence type="predicted"/>
<keyword evidence="6" id="KW-0812">Transmembrane</keyword>
<evidence type="ECO:0000256" key="4">
    <source>
        <dbReference type="ARBA" id="ARBA00022777"/>
    </source>
</evidence>
<dbReference type="InterPro" id="IPR050482">
    <property type="entry name" value="Sensor_HK_TwoCompSys"/>
</dbReference>
<dbReference type="GO" id="GO:0004673">
    <property type="term" value="F:protein histidine kinase activity"/>
    <property type="evidence" value="ECO:0007669"/>
    <property type="project" value="UniProtKB-EC"/>
</dbReference>
<comment type="catalytic activity">
    <reaction evidence="1">
        <text>ATP + protein L-histidine = ADP + protein N-phospho-L-histidine.</text>
        <dbReference type="EC" id="2.7.13.3"/>
    </reaction>
</comment>
<accession>A0ABT9NAU3</accession>
<evidence type="ECO:0000256" key="2">
    <source>
        <dbReference type="ARBA" id="ARBA00012438"/>
    </source>
</evidence>
<evidence type="ECO:0000313" key="8">
    <source>
        <dbReference type="Proteomes" id="UP001235966"/>
    </source>
</evidence>
<feature type="transmembrane region" description="Helical" evidence="6">
    <location>
        <begin position="32"/>
        <end position="48"/>
    </location>
</feature>
<keyword evidence="6" id="KW-0472">Membrane</keyword>
<keyword evidence="3 7" id="KW-0808">Transferase</keyword>
<dbReference type="Proteomes" id="UP001235966">
    <property type="component" value="Unassembled WGS sequence"/>
</dbReference>
<sequence length="323" mass="35059">MLLLILAGFYGIIFEYIFLLSAAVAIPLSPGGLLPTYVFGTYAIVVRWIDTDFKVRAIATLLIAQVGFTYFDPDPNTLARVVFFVLPIIFCITLGFFLRGQHHMIHSLEAENKEIEARTKADLASLLHDTTAKDIAHITVIAGDLLRSNTLSSAARDALEDIATIAGRSSRNLRPMILDLSSTTANKPLDVVPTETTRMLATRSITLTWNCADAEGEALSTPMRTLLPINIERLLSLAAREGATNILKYAPEGSTATATIAVGNGNASLTLTNAVAEQPVPTPDLTGGYGLENLAVRVERHHGTLDYGQIRDEWIFNLEVPIG</sequence>
<evidence type="ECO:0000256" key="1">
    <source>
        <dbReference type="ARBA" id="ARBA00000085"/>
    </source>
</evidence>
<evidence type="ECO:0000256" key="5">
    <source>
        <dbReference type="ARBA" id="ARBA00023012"/>
    </source>
</evidence>
<dbReference type="EC" id="2.7.13.3" evidence="2"/>
<dbReference type="PANTHER" id="PTHR24421:SF10">
    <property type="entry name" value="NITRATE_NITRITE SENSOR PROTEIN NARQ"/>
    <property type="match status" value="1"/>
</dbReference>
<keyword evidence="6" id="KW-1133">Transmembrane helix</keyword>
<name>A0ABT9NAU3_9ACTO</name>
<protein>
    <recommendedName>
        <fullName evidence="2">histidine kinase</fullName>
        <ecNumber evidence="2">2.7.13.3</ecNumber>
    </recommendedName>
</protein>
<dbReference type="PANTHER" id="PTHR24421">
    <property type="entry name" value="NITRATE/NITRITE SENSOR PROTEIN NARX-RELATED"/>
    <property type="match status" value="1"/>
</dbReference>
<feature type="transmembrane region" description="Helical" evidence="6">
    <location>
        <begin position="55"/>
        <end position="71"/>
    </location>
</feature>
<keyword evidence="4 7" id="KW-0418">Kinase</keyword>
<keyword evidence="5" id="KW-0902">Two-component regulatory system</keyword>
<dbReference type="Gene3D" id="3.30.565.10">
    <property type="entry name" value="Histidine kinase-like ATPase, C-terminal domain"/>
    <property type="match status" value="1"/>
</dbReference>
<feature type="transmembrane region" description="Helical" evidence="6">
    <location>
        <begin position="77"/>
        <end position="98"/>
    </location>
</feature>
<evidence type="ECO:0000256" key="3">
    <source>
        <dbReference type="ARBA" id="ARBA00022679"/>
    </source>
</evidence>
<keyword evidence="8" id="KW-1185">Reference proteome</keyword>
<evidence type="ECO:0000256" key="6">
    <source>
        <dbReference type="SAM" id="Phobius"/>
    </source>
</evidence>
<reference evidence="7 8" key="1">
    <citation type="submission" date="2023-07" db="EMBL/GenBank/DDBJ databases">
        <title>Sequencing the genomes of 1000 actinobacteria strains.</title>
        <authorList>
            <person name="Klenk H.-P."/>
        </authorList>
    </citation>
    <scope>NUCLEOTIDE SEQUENCE [LARGE SCALE GENOMIC DNA]</scope>
    <source>
        <strain evidence="7 8">DSM 102162</strain>
    </source>
</reference>
<comment type="caution">
    <text evidence="7">The sequence shown here is derived from an EMBL/GenBank/DDBJ whole genome shotgun (WGS) entry which is preliminary data.</text>
</comment>
<dbReference type="EMBL" id="JAUSQW010000001">
    <property type="protein sequence ID" value="MDP9800839.1"/>
    <property type="molecule type" value="Genomic_DNA"/>
</dbReference>
<gene>
    <name evidence="7" type="ORF">J2S49_000915</name>
</gene>
<evidence type="ECO:0000313" key="7">
    <source>
        <dbReference type="EMBL" id="MDP9800839.1"/>
    </source>
</evidence>